<dbReference type="Proteomes" id="UP001156389">
    <property type="component" value="Unassembled WGS sequence"/>
</dbReference>
<evidence type="ECO:0000256" key="1">
    <source>
        <dbReference type="SAM" id="MobiDB-lite"/>
    </source>
</evidence>
<dbReference type="EMBL" id="JAJAGO010000004">
    <property type="protein sequence ID" value="MCT2590170.1"/>
    <property type="molecule type" value="Genomic_DNA"/>
</dbReference>
<accession>A0ABT2JS36</accession>
<dbReference type="RefSeq" id="WP_260217477.1">
    <property type="nucleotide sequence ID" value="NZ_JAJAGO010000004.1"/>
</dbReference>
<evidence type="ECO:0000313" key="2">
    <source>
        <dbReference type="EMBL" id="MCT2590170.1"/>
    </source>
</evidence>
<organism evidence="2 3">
    <name type="scientific">Streptomyces gossypii</name>
    <dbReference type="NCBI Taxonomy" id="2883101"/>
    <lineage>
        <taxon>Bacteria</taxon>
        <taxon>Bacillati</taxon>
        <taxon>Actinomycetota</taxon>
        <taxon>Actinomycetes</taxon>
        <taxon>Kitasatosporales</taxon>
        <taxon>Streptomycetaceae</taxon>
        <taxon>Streptomyces</taxon>
    </lineage>
</organism>
<sequence>MTVCASEIVVGKAAPVVRAGCVISADGAYAARLTRASGAVRGWYPERWTLDGPEPYAVPLPGDRPEEPASQVLPLSDGRVLIARHRRRGRYELALLYPTGPDTGQVALGSLDLAALGATRLSLLPPSPGGQLAYALACGPRTSTVWLVAGGTAAGPQRVATVRGRCSGGAWLDQEGRLLSLDRTAPGVGGAPAPVKSVVVDLLRGGEVTPLLQITEHSDDRLLLASPASGLLLVRSDAAGTDRLGWGVLGSHRPVRFPEALCPAGVRLTPFALQPGQMLQPENCSVALRADGPNGTWVAVWRPGRKALAHLPAPEGWLAGTGLWTPGGELRLPYATAQTACGVATLRAFRPAVRQAPMAEAADDAEPPDAMPLREGPPPGAARGGRAPTSAPVLPLRHAPMARGA</sequence>
<proteinExistence type="predicted"/>
<feature type="region of interest" description="Disordered" evidence="1">
    <location>
        <begin position="357"/>
        <end position="405"/>
    </location>
</feature>
<name>A0ABT2JS36_9ACTN</name>
<protein>
    <submittedName>
        <fullName evidence="2">Uncharacterized protein</fullName>
    </submittedName>
</protein>
<evidence type="ECO:0000313" key="3">
    <source>
        <dbReference type="Proteomes" id="UP001156389"/>
    </source>
</evidence>
<reference evidence="2 3" key="1">
    <citation type="submission" date="2021-10" db="EMBL/GenBank/DDBJ databases">
        <title>Streptomyces gossypii sp. nov., isolated from soil collected from cotton field.</title>
        <authorList>
            <person name="Ge X."/>
            <person name="Chen X."/>
            <person name="Liu W."/>
        </authorList>
    </citation>
    <scope>NUCLEOTIDE SEQUENCE [LARGE SCALE GENOMIC DNA]</scope>
    <source>
        <strain evidence="2 3">N2-109</strain>
    </source>
</reference>
<keyword evidence="3" id="KW-1185">Reference proteome</keyword>
<gene>
    <name evidence="2" type="ORF">LHJ74_09635</name>
</gene>
<comment type="caution">
    <text evidence="2">The sequence shown here is derived from an EMBL/GenBank/DDBJ whole genome shotgun (WGS) entry which is preliminary data.</text>
</comment>